<evidence type="ECO:0000256" key="4">
    <source>
        <dbReference type="ARBA" id="ARBA00010609"/>
    </source>
</evidence>
<keyword evidence="18" id="KW-1185">Reference proteome</keyword>
<evidence type="ECO:0000256" key="1">
    <source>
        <dbReference type="ARBA" id="ARBA00000349"/>
    </source>
</evidence>
<evidence type="ECO:0000256" key="6">
    <source>
        <dbReference type="ARBA" id="ARBA00022523"/>
    </source>
</evidence>
<dbReference type="InterPro" id="IPR033138">
    <property type="entry name" value="Cu_oxidase_CS"/>
</dbReference>
<dbReference type="Pfam" id="PF00394">
    <property type="entry name" value="Cu-oxidase"/>
    <property type="match status" value="1"/>
</dbReference>
<dbReference type="PROSITE" id="PS00080">
    <property type="entry name" value="MULTICOPPER_OXIDASE2"/>
    <property type="match status" value="1"/>
</dbReference>
<keyword evidence="11 13" id="KW-0186">Copper</keyword>
<organism evidence="17 18">
    <name type="scientific">Acorus calamus</name>
    <name type="common">Sweet flag</name>
    <dbReference type="NCBI Taxonomy" id="4465"/>
    <lineage>
        <taxon>Eukaryota</taxon>
        <taxon>Viridiplantae</taxon>
        <taxon>Streptophyta</taxon>
        <taxon>Embryophyta</taxon>
        <taxon>Tracheophyta</taxon>
        <taxon>Spermatophyta</taxon>
        <taxon>Magnoliopsida</taxon>
        <taxon>Liliopsida</taxon>
        <taxon>Acoraceae</taxon>
        <taxon>Acorus</taxon>
    </lineage>
</organism>
<comment type="function">
    <text evidence="2 13">Lignin degradation and detoxification of lignin-derived products.</text>
</comment>
<comment type="similarity">
    <text evidence="4 13">Belongs to the multicopper oxidase family.</text>
</comment>
<feature type="domain" description="Plastocyanin-like" evidence="16">
    <location>
        <begin position="36"/>
        <end position="149"/>
    </location>
</feature>
<keyword evidence="12 13" id="KW-0439">Lignin degradation</keyword>
<evidence type="ECO:0000259" key="15">
    <source>
        <dbReference type="Pfam" id="PF07731"/>
    </source>
</evidence>
<keyword evidence="6 13" id="KW-0052">Apoplast</keyword>
<comment type="subcellular location">
    <subcellularLocation>
        <location evidence="3 13">Secreted</location>
        <location evidence="3 13">Extracellular space</location>
        <location evidence="3 13">Apoplast</location>
    </subcellularLocation>
</comment>
<evidence type="ECO:0000256" key="13">
    <source>
        <dbReference type="RuleBase" id="RU361119"/>
    </source>
</evidence>
<dbReference type="InterPro" id="IPR034288">
    <property type="entry name" value="CuRO_1_LCC"/>
</dbReference>
<feature type="domain" description="Plastocyanin-like" evidence="15">
    <location>
        <begin position="412"/>
        <end position="545"/>
    </location>
</feature>
<dbReference type="InterPro" id="IPR002355">
    <property type="entry name" value="Cu_oxidase_Cu_BS"/>
</dbReference>
<dbReference type="NCBIfam" id="TIGR03389">
    <property type="entry name" value="laccase"/>
    <property type="match status" value="1"/>
</dbReference>
<evidence type="ECO:0000313" key="17">
    <source>
        <dbReference type="EMBL" id="KAK1298671.1"/>
    </source>
</evidence>
<protein>
    <recommendedName>
        <fullName evidence="5 13">Laccase</fullName>
        <ecNumber evidence="5 13">1.10.3.2</ecNumber>
    </recommendedName>
    <alternativeName>
        <fullName evidence="13">Benzenediol:oxygen oxidoreductase</fullName>
    </alternativeName>
    <alternativeName>
        <fullName evidence="13">Diphenol oxidase</fullName>
    </alternativeName>
    <alternativeName>
        <fullName evidence="13">Urishiol oxidase</fullName>
    </alternativeName>
</protein>
<dbReference type="InterPro" id="IPR011706">
    <property type="entry name" value="Cu-oxidase_C"/>
</dbReference>
<accession>A0AAV9DAL4</accession>
<evidence type="ECO:0000256" key="5">
    <source>
        <dbReference type="ARBA" id="ARBA00012297"/>
    </source>
</evidence>
<evidence type="ECO:0000256" key="11">
    <source>
        <dbReference type="ARBA" id="ARBA00023008"/>
    </source>
</evidence>
<dbReference type="SUPFAM" id="SSF49503">
    <property type="entry name" value="Cupredoxins"/>
    <property type="match status" value="3"/>
</dbReference>
<dbReference type="GO" id="GO:0048046">
    <property type="term" value="C:apoplast"/>
    <property type="evidence" value="ECO:0007669"/>
    <property type="project" value="UniProtKB-SubCell"/>
</dbReference>
<evidence type="ECO:0000259" key="16">
    <source>
        <dbReference type="Pfam" id="PF07732"/>
    </source>
</evidence>
<dbReference type="InterPro" id="IPR008972">
    <property type="entry name" value="Cupredoxin"/>
</dbReference>
<evidence type="ECO:0000256" key="8">
    <source>
        <dbReference type="ARBA" id="ARBA00022723"/>
    </source>
</evidence>
<keyword evidence="8 13" id="KW-0479">Metal-binding</keyword>
<dbReference type="Pfam" id="PF07731">
    <property type="entry name" value="Cu-oxidase_2"/>
    <property type="match status" value="1"/>
</dbReference>
<reference evidence="17" key="1">
    <citation type="journal article" date="2023" name="Nat. Commun.">
        <title>Diploid and tetraploid genomes of Acorus and the evolution of monocots.</title>
        <authorList>
            <person name="Ma L."/>
            <person name="Liu K.W."/>
            <person name="Li Z."/>
            <person name="Hsiao Y.Y."/>
            <person name="Qi Y."/>
            <person name="Fu T."/>
            <person name="Tang G.D."/>
            <person name="Zhang D."/>
            <person name="Sun W.H."/>
            <person name="Liu D.K."/>
            <person name="Li Y."/>
            <person name="Chen G.Z."/>
            <person name="Liu X.D."/>
            <person name="Liao X.Y."/>
            <person name="Jiang Y.T."/>
            <person name="Yu X."/>
            <person name="Hao Y."/>
            <person name="Huang J."/>
            <person name="Zhao X.W."/>
            <person name="Ke S."/>
            <person name="Chen Y.Y."/>
            <person name="Wu W.L."/>
            <person name="Hsu J.L."/>
            <person name="Lin Y.F."/>
            <person name="Huang M.D."/>
            <person name="Li C.Y."/>
            <person name="Huang L."/>
            <person name="Wang Z.W."/>
            <person name="Zhao X."/>
            <person name="Zhong W.Y."/>
            <person name="Peng D.H."/>
            <person name="Ahmad S."/>
            <person name="Lan S."/>
            <person name="Zhang J.S."/>
            <person name="Tsai W.C."/>
            <person name="Van de Peer Y."/>
            <person name="Liu Z.J."/>
        </authorList>
    </citation>
    <scope>NUCLEOTIDE SEQUENCE</scope>
    <source>
        <strain evidence="17">CP</strain>
    </source>
</reference>
<dbReference type="GO" id="GO:0046274">
    <property type="term" value="P:lignin catabolic process"/>
    <property type="evidence" value="ECO:0007669"/>
    <property type="project" value="UniProtKB-KW"/>
</dbReference>
<evidence type="ECO:0000256" key="10">
    <source>
        <dbReference type="ARBA" id="ARBA00023002"/>
    </source>
</evidence>
<evidence type="ECO:0000256" key="7">
    <source>
        <dbReference type="ARBA" id="ARBA00022525"/>
    </source>
</evidence>
<comment type="cofactor">
    <cofactor evidence="13">
        <name>Cu cation</name>
        <dbReference type="ChEBI" id="CHEBI:23378"/>
    </cofactor>
    <text evidence="13">Binds 4 Cu cations per monomer.</text>
</comment>
<dbReference type="CDD" id="cd13849">
    <property type="entry name" value="CuRO_1_LCC_plant"/>
    <property type="match status" value="1"/>
</dbReference>
<dbReference type="InterPro" id="IPR017761">
    <property type="entry name" value="Laccase"/>
</dbReference>
<dbReference type="Proteomes" id="UP001180020">
    <property type="component" value="Unassembled WGS sequence"/>
</dbReference>
<dbReference type="CDD" id="cd13875">
    <property type="entry name" value="CuRO_2_LCC_plant"/>
    <property type="match status" value="1"/>
</dbReference>
<sequence length="562" mass="61667">MVASVRALAAAATVVVVVCLFPTIIECRVRRYKFNVVMKNVTRLCTTKPIVTVNGQFPGPTLYAREDDNVIVEVVNNVQYNVTIHWHGIRQIRTGWADGPAYITQCPIPPGQRYAHNFTITKQRGTLLWHAHVLWLRATVHGAIVVLPKLNVPYPFQPPDKEVVIILGEWWNSDVEAVINESMASGLAPNVSDAHTINGYPGLMSKCGSQDGSYLLRVHTGQKYLLRIINAALNEELFFRISGHRLTVVETDAIYTKPFETDTILVGPGQTTNVILSADRPAGRYMMTASTFLDTPIAVDNVTATATLHYTGSLSTDAVTFSNPPPVNATAVASSFIDSLRSMNSPEYPARVPETVDHSLLFVVGMGVNPCNACSSGIKVLADINNVSFVLPSVALLQAHYYNVSGVFTDDFPGRPPTRFDYTGNNTVAGLGTTTGTKVYRVKYNETVQVVLQGTTFIAPENHPFHLHGFNFFAVARGIGNYDPEESPETFNLVDPIERNTAAVPSGGWIAIRFRADNPGVWFMHCHLEVHTTWGLKMAFLVDNGEDPDQSLMPPPSDLPTC</sequence>
<dbReference type="InterPro" id="IPR034285">
    <property type="entry name" value="CuRO_2_LCC"/>
</dbReference>
<reference evidence="17" key="2">
    <citation type="submission" date="2023-06" db="EMBL/GenBank/DDBJ databases">
        <authorList>
            <person name="Ma L."/>
            <person name="Liu K.-W."/>
            <person name="Li Z."/>
            <person name="Hsiao Y.-Y."/>
            <person name="Qi Y."/>
            <person name="Fu T."/>
            <person name="Tang G."/>
            <person name="Zhang D."/>
            <person name="Sun W.-H."/>
            <person name="Liu D.-K."/>
            <person name="Li Y."/>
            <person name="Chen G.-Z."/>
            <person name="Liu X.-D."/>
            <person name="Liao X.-Y."/>
            <person name="Jiang Y.-T."/>
            <person name="Yu X."/>
            <person name="Hao Y."/>
            <person name="Huang J."/>
            <person name="Zhao X.-W."/>
            <person name="Ke S."/>
            <person name="Chen Y.-Y."/>
            <person name="Wu W.-L."/>
            <person name="Hsu J.-L."/>
            <person name="Lin Y.-F."/>
            <person name="Huang M.-D."/>
            <person name="Li C.-Y."/>
            <person name="Huang L."/>
            <person name="Wang Z.-W."/>
            <person name="Zhao X."/>
            <person name="Zhong W.-Y."/>
            <person name="Peng D.-H."/>
            <person name="Ahmad S."/>
            <person name="Lan S."/>
            <person name="Zhang J.-S."/>
            <person name="Tsai W.-C."/>
            <person name="Van De Peer Y."/>
            <person name="Liu Z.-J."/>
        </authorList>
    </citation>
    <scope>NUCLEOTIDE SEQUENCE</scope>
    <source>
        <strain evidence="17">CP</strain>
        <tissue evidence="17">Leaves</tissue>
    </source>
</reference>
<dbReference type="InterPro" id="IPR011707">
    <property type="entry name" value="Cu-oxidase-like_N"/>
</dbReference>
<dbReference type="EMBL" id="JAUJYO010000014">
    <property type="protein sequence ID" value="KAK1298671.1"/>
    <property type="molecule type" value="Genomic_DNA"/>
</dbReference>
<dbReference type="AlphaFoldDB" id="A0AAV9DAL4"/>
<dbReference type="CDD" id="cd13897">
    <property type="entry name" value="CuRO_3_LCC_plant"/>
    <property type="match status" value="1"/>
</dbReference>
<dbReference type="InterPro" id="IPR034289">
    <property type="entry name" value="CuRO_3_LCC"/>
</dbReference>
<evidence type="ECO:0000256" key="3">
    <source>
        <dbReference type="ARBA" id="ARBA00004271"/>
    </source>
</evidence>
<evidence type="ECO:0000256" key="12">
    <source>
        <dbReference type="ARBA" id="ARBA00023185"/>
    </source>
</evidence>
<dbReference type="InterPro" id="IPR045087">
    <property type="entry name" value="Cu-oxidase_fam"/>
</dbReference>
<dbReference type="PANTHER" id="PTHR11709:SF370">
    <property type="entry name" value="LACCASE-4"/>
    <property type="match status" value="1"/>
</dbReference>
<dbReference type="Pfam" id="PF07732">
    <property type="entry name" value="Cu-oxidase_3"/>
    <property type="match status" value="1"/>
</dbReference>
<evidence type="ECO:0000256" key="2">
    <source>
        <dbReference type="ARBA" id="ARBA00002075"/>
    </source>
</evidence>
<keyword evidence="9 13" id="KW-0677">Repeat</keyword>
<evidence type="ECO:0000256" key="9">
    <source>
        <dbReference type="ARBA" id="ARBA00022737"/>
    </source>
</evidence>
<comment type="catalytic activity">
    <reaction evidence="1 13">
        <text>4 hydroquinone + O2 = 4 benzosemiquinone + 2 H2O</text>
        <dbReference type="Rhea" id="RHEA:11276"/>
        <dbReference type="ChEBI" id="CHEBI:15377"/>
        <dbReference type="ChEBI" id="CHEBI:15379"/>
        <dbReference type="ChEBI" id="CHEBI:17594"/>
        <dbReference type="ChEBI" id="CHEBI:17977"/>
        <dbReference type="EC" id="1.10.3.2"/>
    </reaction>
</comment>
<comment type="caution">
    <text evidence="17">The sequence shown here is derived from an EMBL/GenBank/DDBJ whole genome shotgun (WGS) entry which is preliminary data.</text>
</comment>
<gene>
    <name evidence="17" type="primary">LAC22</name>
    <name evidence="17" type="ORF">QJS10_CPB14g00827</name>
</gene>
<dbReference type="GO" id="GO:0005507">
    <property type="term" value="F:copper ion binding"/>
    <property type="evidence" value="ECO:0007669"/>
    <property type="project" value="InterPro"/>
</dbReference>
<feature type="domain" description="Plastocyanin-like" evidence="14">
    <location>
        <begin position="162"/>
        <end position="313"/>
    </location>
</feature>
<dbReference type="Gene3D" id="2.60.40.420">
    <property type="entry name" value="Cupredoxins - blue copper proteins"/>
    <property type="match status" value="3"/>
</dbReference>
<keyword evidence="7 13" id="KW-0964">Secreted</keyword>
<dbReference type="InterPro" id="IPR001117">
    <property type="entry name" value="Cu-oxidase_2nd"/>
</dbReference>
<proteinExistence type="inferred from homology"/>
<dbReference type="PROSITE" id="PS00079">
    <property type="entry name" value="MULTICOPPER_OXIDASE1"/>
    <property type="match status" value="1"/>
</dbReference>
<dbReference type="GO" id="GO:0052716">
    <property type="term" value="F:hydroquinone:oxygen oxidoreductase activity"/>
    <property type="evidence" value="ECO:0007669"/>
    <property type="project" value="UniProtKB-EC"/>
</dbReference>
<keyword evidence="10 13" id="KW-0560">Oxidoreductase</keyword>
<dbReference type="PANTHER" id="PTHR11709">
    <property type="entry name" value="MULTI-COPPER OXIDASE"/>
    <property type="match status" value="1"/>
</dbReference>
<evidence type="ECO:0000313" key="18">
    <source>
        <dbReference type="Proteomes" id="UP001180020"/>
    </source>
</evidence>
<dbReference type="FunFam" id="2.60.40.420:FF:000049">
    <property type="entry name" value="Laccase"/>
    <property type="match status" value="1"/>
</dbReference>
<dbReference type="EC" id="1.10.3.2" evidence="5 13"/>
<dbReference type="FunFam" id="2.60.40.420:FF:000062">
    <property type="entry name" value="Laccase"/>
    <property type="match status" value="1"/>
</dbReference>
<evidence type="ECO:0000259" key="14">
    <source>
        <dbReference type="Pfam" id="PF00394"/>
    </source>
</evidence>
<name>A0AAV9DAL4_ACOCL</name>